<dbReference type="PROSITE" id="PS50893">
    <property type="entry name" value="ABC_TRANSPORTER_2"/>
    <property type="match status" value="1"/>
</dbReference>
<keyword evidence="6" id="KW-0378">Hydrolase</keyword>
<dbReference type="GO" id="GO:0016887">
    <property type="term" value="F:ATP hydrolysis activity"/>
    <property type="evidence" value="ECO:0007669"/>
    <property type="project" value="InterPro"/>
</dbReference>
<dbReference type="InterPro" id="IPR017871">
    <property type="entry name" value="ABC_transporter-like_CS"/>
</dbReference>
<comment type="caution">
    <text evidence="6">The sequence shown here is derived from an EMBL/GenBank/DDBJ whole genome shotgun (WGS) entry which is preliminary data.</text>
</comment>
<evidence type="ECO:0000313" key="7">
    <source>
        <dbReference type="Proteomes" id="UP000036923"/>
    </source>
</evidence>
<evidence type="ECO:0000256" key="2">
    <source>
        <dbReference type="ARBA" id="ARBA00022448"/>
    </source>
</evidence>
<sequence length="300" mass="33851">MSEYVLEVRGLQKEFSKGVKVVDNISFNVSHGDTFGFLGPNGAGKTTIIRMILGLIKPNDGQVFINNASIQGDYFNAISKVGALVEGPAFYDYLTARKNLEIFGEYSGGVTNEKIRSLLKLVNLEDRADEKVSSYSLGMKQRLGIAQALLNDPKLLILDEPTNGLDPFGVKDMRELIKSLSQQGITILISSHILSEIEQICNKVLIINKGKEVVIGKTEDLIKKKNLYEIICDDIDKLRSIKAKYDYFNIIEEKSVRLRINDITPEELLKLLIYEDLKVKAYYPVTLNLEEYFFNVLEDK</sequence>
<feature type="domain" description="ABC transporter" evidence="5">
    <location>
        <begin position="6"/>
        <end position="234"/>
    </location>
</feature>
<dbReference type="PANTHER" id="PTHR43335:SF4">
    <property type="entry name" value="ABC TRANSPORTER, ATP-BINDING PROTEIN"/>
    <property type="match status" value="1"/>
</dbReference>
<comment type="similarity">
    <text evidence="1">Belongs to the ABC transporter superfamily.</text>
</comment>
<evidence type="ECO:0000256" key="1">
    <source>
        <dbReference type="ARBA" id="ARBA00005417"/>
    </source>
</evidence>
<gene>
    <name evidence="6" type="ORF">Bccel_4211</name>
</gene>
<dbReference type="RefSeq" id="WP_036937481.1">
    <property type="nucleotide sequence ID" value="NZ_JQKC01000005.1"/>
</dbReference>
<dbReference type="EC" id="3.6.3.41" evidence="6"/>
<dbReference type="PROSITE" id="PS00211">
    <property type="entry name" value="ABC_TRANSPORTER_1"/>
    <property type="match status" value="1"/>
</dbReference>
<evidence type="ECO:0000313" key="6">
    <source>
        <dbReference type="EMBL" id="KNY28937.1"/>
    </source>
</evidence>
<dbReference type="GO" id="GO:0005524">
    <property type="term" value="F:ATP binding"/>
    <property type="evidence" value="ECO:0007669"/>
    <property type="project" value="UniProtKB-KW"/>
</dbReference>
<keyword evidence="2" id="KW-0813">Transport</keyword>
<dbReference type="SUPFAM" id="SSF52540">
    <property type="entry name" value="P-loop containing nucleoside triphosphate hydrolases"/>
    <property type="match status" value="1"/>
</dbReference>
<dbReference type="PANTHER" id="PTHR43335">
    <property type="entry name" value="ABC TRANSPORTER, ATP-BINDING PROTEIN"/>
    <property type="match status" value="1"/>
</dbReference>
<dbReference type="EMBL" id="LGTC01000001">
    <property type="protein sequence ID" value="KNY28937.1"/>
    <property type="molecule type" value="Genomic_DNA"/>
</dbReference>
<dbReference type="AlphaFoldDB" id="A0A0L6JU33"/>
<dbReference type="Gene3D" id="3.40.50.300">
    <property type="entry name" value="P-loop containing nucleotide triphosphate hydrolases"/>
    <property type="match status" value="1"/>
</dbReference>
<protein>
    <submittedName>
        <fullName evidence="6">Heme-transporting ATPase</fullName>
        <ecNumber evidence="6">3.6.3.41</ecNumber>
    </submittedName>
</protein>
<dbReference type="SMART" id="SM00382">
    <property type="entry name" value="AAA"/>
    <property type="match status" value="1"/>
</dbReference>
<dbReference type="InterPro" id="IPR003439">
    <property type="entry name" value="ABC_transporter-like_ATP-bd"/>
</dbReference>
<name>A0A0L6JU33_9FIRM</name>
<keyword evidence="3" id="KW-0547">Nucleotide-binding</keyword>
<evidence type="ECO:0000256" key="4">
    <source>
        <dbReference type="ARBA" id="ARBA00022840"/>
    </source>
</evidence>
<evidence type="ECO:0000256" key="3">
    <source>
        <dbReference type="ARBA" id="ARBA00022741"/>
    </source>
</evidence>
<reference evidence="7" key="1">
    <citation type="submission" date="2015-07" db="EMBL/GenBank/DDBJ databases">
        <title>Near-Complete Genome Sequence of the Cellulolytic Bacterium Bacteroides (Pseudobacteroides) cellulosolvens ATCC 35603.</title>
        <authorList>
            <person name="Dassa B."/>
            <person name="Utturkar S.M."/>
            <person name="Klingeman D.M."/>
            <person name="Hurt R.A."/>
            <person name="Keller M."/>
            <person name="Xu J."/>
            <person name="Reddy Y.H.K."/>
            <person name="Borovok I."/>
            <person name="Grinberg I.R."/>
            <person name="Lamed R."/>
            <person name="Zhivin O."/>
            <person name="Bayer E.A."/>
            <person name="Brown S.D."/>
        </authorList>
    </citation>
    <scope>NUCLEOTIDE SEQUENCE [LARGE SCALE GENOMIC DNA]</scope>
    <source>
        <strain evidence="7">DSM 2933</strain>
    </source>
</reference>
<organism evidence="6 7">
    <name type="scientific">Pseudobacteroides cellulosolvens ATCC 35603 = DSM 2933</name>
    <dbReference type="NCBI Taxonomy" id="398512"/>
    <lineage>
        <taxon>Bacteria</taxon>
        <taxon>Bacillati</taxon>
        <taxon>Bacillota</taxon>
        <taxon>Clostridia</taxon>
        <taxon>Eubacteriales</taxon>
        <taxon>Oscillospiraceae</taxon>
        <taxon>Pseudobacteroides</taxon>
    </lineage>
</organism>
<proteinExistence type="inferred from homology"/>
<dbReference type="Proteomes" id="UP000036923">
    <property type="component" value="Unassembled WGS sequence"/>
</dbReference>
<dbReference type="Pfam" id="PF00005">
    <property type="entry name" value="ABC_tran"/>
    <property type="match status" value="1"/>
</dbReference>
<keyword evidence="4" id="KW-0067">ATP-binding</keyword>
<dbReference type="eggNOG" id="COG1131">
    <property type="taxonomic scope" value="Bacteria"/>
</dbReference>
<dbReference type="InterPro" id="IPR003593">
    <property type="entry name" value="AAA+_ATPase"/>
</dbReference>
<dbReference type="PATRIC" id="fig|398512.5.peg.4408"/>
<accession>A0A0L6JU33</accession>
<dbReference type="InterPro" id="IPR027417">
    <property type="entry name" value="P-loop_NTPase"/>
</dbReference>
<dbReference type="OrthoDB" id="9809205at2"/>
<keyword evidence="7" id="KW-1185">Reference proteome</keyword>
<dbReference type="STRING" id="398512.Bccel_4211"/>
<evidence type="ECO:0000259" key="5">
    <source>
        <dbReference type="PROSITE" id="PS50893"/>
    </source>
</evidence>